<reference evidence="2" key="1">
    <citation type="submission" date="2019-04" db="EMBL/GenBank/DDBJ databases">
        <authorList>
            <consortium name="Science for Life Laboratories"/>
        </authorList>
    </citation>
    <scope>NUCLEOTIDE SEQUENCE</scope>
    <source>
        <strain evidence="2">MBLW1</strain>
    </source>
</reference>
<keyword evidence="1" id="KW-0175">Coiled coil</keyword>
<evidence type="ECO:0000256" key="1">
    <source>
        <dbReference type="SAM" id="Coils"/>
    </source>
</evidence>
<proteinExistence type="predicted"/>
<gene>
    <name evidence="2" type="ORF">GMBLW1_19750</name>
</gene>
<evidence type="ECO:0000313" key="3">
    <source>
        <dbReference type="Proteomes" id="UP000464378"/>
    </source>
</evidence>
<organism evidence="2">
    <name type="scientific">Tuwongella immobilis</name>
    <dbReference type="NCBI Taxonomy" id="692036"/>
    <lineage>
        <taxon>Bacteria</taxon>
        <taxon>Pseudomonadati</taxon>
        <taxon>Planctomycetota</taxon>
        <taxon>Planctomycetia</taxon>
        <taxon>Gemmatales</taxon>
        <taxon>Gemmataceae</taxon>
        <taxon>Tuwongella</taxon>
    </lineage>
</organism>
<evidence type="ECO:0000313" key="2">
    <source>
        <dbReference type="EMBL" id="VIP01985.1"/>
    </source>
</evidence>
<dbReference type="Proteomes" id="UP000464378">
    <property type="component" value="Chromosome"/>
</dbReference>
<feature type="coiled-coil region" evidence="1">
    <location>
        <begin position="196"/>
        <end position="251"/>
    </location>
</feature>
<dbReference type="EMBL" id="LR586016">
    <property type="protein sequence ID" value="VIP01985.1"/>
    <property type="molecule type" value="Genomic_DNA"/>
</dbReference>
<dbReference type="InParanoid" id="A0A6C2YLL1"/>
<accession>A0A6C2YLL1</accession>
<dbReference type="EMBL" id="LR593887">
    <property type="protein sequence ID" value="VTS00042.1"/>
    <property type="molecule type" value="Genomic_DNA"/>
</dbReference>
<dbReference type="KEGG" id="tim:GMBLW1_19750"/>
<dbReference type="AlphaFoldDB" id="A0A6C2YLL1"/>
<protein>
    <submittedName>
        <fullName evidence="2">Uncharacterized protein</fullName>
    </submittedName>
</protein>
<dbReference type="RefSeq" id="WP_162657210.1">
    <property type="nucleotide sequence ID" value="NZ_LR593887.1"/>
</dbReference>
<keyword evidence="3" id="KW-1185">Reference proteome</keyword>
<name>A0A6C2YLL1_9BACT</name>
<sequence>MPSGWRMALLGLLVPAVVCSGGIGVAALRAQPFAQPSELELQAAKQRLERFRESLERVTERYPALEPKQFSDTIDDEEPEFREVSRWADKFRREVETWTEQAEAVIECVDRRRDLPGAERLAQSLAQSLRNAKLDREPRELEDRLKPIVTLPIGVIAESTEAKLALTPELLLKSPQMARERLQLWQAAQKTNLEYLKEKGKELRAFHQQLSQLQRSLDDLDDELTTAYRRVKDQSRALSDAERDVERLHRDVQKRTSAMADQIRLLERAIVVEERRGQRIREWVRETWGP</sequence>